<dbReference type="Gene3D" id="1.10.8.60">
    <property type="match status" value="1"/>
</dbReference>
<feature type="domain" description="Lon proteolytic" evidence="10">
    <location>
        <begin position="748"/>
        <end position="963"/>
    </location>
</feature>
<feature type="region of interest" description="Disordered" evidence="9">
    <location>
        <begin position="326"/>
        <end position="345"/>
    </location>
</feature>
<evidence type="ECO:0000256" key="9">
    <source>
        <dbReference type="SAM" id="MobiDB-lite"/>
    </source>
</evidence>
<evidence type="ECO:0000256" key="8">
    <source>
        <dbReference type="PROSITE-ProRule" id="PRU01122"/>
    </source>
</evidence>
<dbReference type="InterPro" id="IPR027501">
    <property type="entry name" value="Lonp2_euk"/>
</dbReference>
<name>A0A1E4S146_CYBJN</name>
<keyword evidence="12" id="KW-1185">Reference proteome</keyword>
<dbReference type="HAMAP" id="MF_03121">
    <property type="entry name" value="lonp2_euk"/>
    <property type="match status" value="1"/>
</dbReference>
<dbReference type="InterPro" id="IPR003959">
    <property type="entry name" value="ATPase_AAA_core"/>
</dbReference>
<dbReference type="FunFam" id="3.40.50.300:FF:000021">
    <property type="entry name" value="Lon protease homolog"/>
    <property type="match status" value="1"/>
</dbReference>
<comment type="catalytic activity">
    <reaction evidence="6">
        <text>Hydrolysis of proteins in presence of ATP.</text>
        <dbReference type="EC" id="3.4.21.53"/>
    </reaction>
</comment>
<comment type="similarity">
    <text evidence="7 8">Belongs to the peptidase S16 family.</text>
</comment>
<dbReference type="OMA" id="RCMNPVI"/>
<proteinExistence type="inferred from homology"/>
<keyword evidence="7" id="KW-0576">Peroxisome</keyword>
<dbReference type="InterPro" id="IPR054594">
    <property type="entry name" value="Lon_lid"/>
</dbReference>
<gene>
    <name evidence="11" type="ORF">CYBJADRAFT_151236</name>
</gene>
<dbReference type="Pfam" id="PF22667">
    <property type="entry name" value="Lon_lid"/>
    <property type="match status" value="1"/>
</dbReference>
<dbReference type="Gene3D" id="1.20.5.5270">
    <property type="match status" value="1"/>
</dbReference>
<dbReference type="SUPFAM" id="SSF52540">
    <property type="entry name" value="P-loop containing nucleoside triphosphate hydrolases"/>
    <property type="match status" value="1"/>
</dbReference>
<evidence type="ECO:0000256" key="6">
    <source>
        <dbReference type="ARBA" id="ARBA00050665"/>
    </source>
</evidence>
<organism evidence="11 12">
    <name type="scientific">Cyberlindnera jadinii (strain ATCC 18201 / CBS 1600 / BCRC 20928 / JCM 3617 / NBRC 0987 / NRRL Y-1542)</name>
    <name type="common">Torula yeast</name>
    <name type="synonym">Candida utilis</name>
    <dbReference type="NCBI Taxonomy" id="983966"/>
    <lineage>
        <taxon>Eukaryota</taxon>
        <taxon>Fungi</taxon>
        <taxon>Dikarya</taxon>
        <taxon>Ascomycota</taxon>
        <taxon>Saccharomycotina</taxon>
        <taxon>Saccharomycetes</taxon>
        <taxon>Phaffomycetales</taxon>
        <taxon>Phaffomycetaceae</taxon>
        <taxon>Cyberlindnera</taxon>
    </lineage>
</organism>
<keyword evidence="1 7" id="KW-0645">Protease</keyword>
<feature type="short sequence motif" description="Microbody targeting signal" evidence="7">
    <location>
        <begin position="971"/>
        <end position="973"/>
    </location>
</feature>
<dbReference type="Pfam" id="PF00004">
    <property type="entry name" value="AAA"/>
    <property type="match status" value="1"/>
</dbReference>
<evidence type="ECO:0000256" key="2">
    <source>
        <dbReference type="ARBA" id="ARBA00022741"/>
    </source>
</evidence>
<dbReference type="PROSITE" id="PS51786">
    <property type="entry name" value="LON_PROTEOLYTIC"/>
    <property type="match status" value="1"/>
</dbReference>
<evidence type="ECO:0000256" key="3">
    <source>
        <dbReference type="ARBA" id="ARBA00022801"/>
    </source>
</evidence>
<dbReference type="SMART" id="SM00382">
    <property type="entry name" value="AAA"/>
    <property type="match status" value="1"/>
</dbReference>
<dbReference type="GO" id="GO:0006515">
    <property type="term" value="P:protein quality control for misfolded or incompletely synthesized proteins"/>
    <property type="evidence" value="ECO:0007669"/>
    <property type="project" value="UniProtKB-UniRule"/>
</dbReference>
<dbReference type="InterPro" id="IPR027065">
    <property type="entry name" value="Lon_Prtase"/>
</dbReference>
<feature type="compositionally biased region" description="Low complexity" evidence="9">
    <location>
        <begin position="327"/>
        <end position="337"/>
    </location>
</feature>
<comment type="function">
    <text evidence="7">ATP-dependent serine protease that mediates the selective degradation of misfolded and unassembled polypeptides in the peroxisomal matrix. Necessary for type 2 peroxisome targeting signal (PTS2)-containing protein processing and facilitates peroxisome matrix protein import.</text>
</comment>
<evidence type="ECO:0000256" key="7">
    <source>
        <dbReference type="HAMAP-Rule" id="MF_03121"/>
    </source>
</evidence>
<dbReference type="PANTHER" id="PTHR10046">
    <property type="entry name" value="ATP DEPENDENT LON PROTEASE FAMILY MEMBER"/>
    <property type="match status" value="1"/>
</dbReference>
<dbReference type="PRINTS" id="PR00830">
    <property type="entry name" value="ENDOLAPTASE"/>
</dbReference>
<dbReference type="RefSeq" id="XP_020070264.1">
    <property type="nucleotide sequence ID" value="XM_020213360.1"/>
</dbReference>
<keyword evidence="2 7" id="KW-0547">Nucleotide-binding</keyword>
<dbReference type="STRING" id="983966.A0A1E4S146"/>
<dbReference type="InterPro" id="IPR003593">
    <property type="entry name" value="AAA+_ATPase"/>
</dbReference>
<feature type="binding site" evidence="7">
    <location>
        <begin position="500"/>
        <end position="507"/>
    </location>
    <ligand>
        <name>ATP</name>
        <dbReference type="ChEBI" id="CHEBI:30616"/>
    </ligand>
</feature>
<evidence type="ECO:0000256" key="5">
    <source>
        <dbReference type="ARBA" id="ARBA00022840"/>
    </source>
</evidence>
<dbReference type="Proteomes" id="UP000094389">
    <property type="component" value="Unassembled WGS sequence"/>
</dbReference>
<dbReference type="Gene3D" id="3.30.230.10">
    <property type="match status" value="1"/>
</dbReference>
<evidence type="ECO:0000313" key="11">
    <source>
        <dbReference type="EMBL" id="ODV73225.1"/>
    </source>
</evidence>
<dbReference type="NCBIfam" id="TIGR00763">
    <property type="entry name" value="lon"/>
    <property type="match status" value="1"/>
</dbReference>
<evidence type="ECO:0000256" key="4">
    <source>
        <dbReference type="ARBA" id="ARBA00022825"/>
    </source>
</evidence>
<dbReference type="GO" id="GO:0016485">
    <property type="term" value="P:protein processing"/>
    <property type="evidence" value="ECO:0007669"/>
    <property type="project" value="UniProtKB-UniRule"/>
</dbReference>
<dbReference type="GO" id="GO:0016887">
    <property type="term" value="F:ATP hydrolysis activity"/>
    <property type="evidence" value="ECO:0007669"/>
    <property type="project" value="UniProtKB-UniRule"/>
</dbReference>
<accession>A0A1E4S146</accession>
<dbReference type="GO" id="GO:0005524">
    <property type="term" value="F:ATP binding"/>
    <property type="evidence" value="ECO:0007669"/>
    <property type="project" value="UniProtKB-UniRule"/>
</dbReference>
<dbReference type="GeneID" id="30987756"/>
<dbReference type="Pfam" id="PF05362">
    <property type="entry name" value="Lon_C"/>
    <property type="match status" value="1"/>
</dbReference>
<evidence type="ECO:0000259" key="10">
    <source>
        <dbReference type="PROSITE" id="PS51786"/>
    </source>
</evidence>
<keyword evidence="3 7" id="KW-0378">Hydrolase</keyword>
<dbReference type="InterPro" id="IPR020568">
    <property type="entry name" value="Ribosomal_Su5_D2-typ_SF"/>
</dbReference>
<dbReference type="Gene3D" id="3.40.50.300">
    <property type="entry name" value="P-loop containing nucleotide triphosphate hydrolases"/>
    <property type="match status" value="1"/>
</dbReference>
<reference evidence="11 12" key="1">
    <citation type="journal article" date="2016" name="Proc. Natl. Acad. Sci. U.S.A.">
        <title>Comparative genomics of biotechnologically important yeasts.</title>
        <authorList>
            <person name="Riley R."/>
            <person name="Haridas S."/>
            <person name="Wolfe K.H."/>
            <person name="Lopes M.R."/>
            <person name="Hittinger C.T."/>
            <person name="Goeker M."/>
            <person name="Salamov A.A."/>
            <person name="Wisecaver J.H."/>
            <person name="Long T.M."/>
            <person name="Calvey C.H."/>
            <person name="Aerts A.L."/>
            <person name="Barry K.W."/>
            <person name="Choi C."/>
            <person name="Clum A."/>
            <person name="Coughlan A.Y."/>
            <person name="Deshpande S."/>
            <person name="Douglass A.P."/>
            <person name="Hanson S.J."/>
            <person name="Klenk H.-P."/>
            <person name="LaButti K.M."/>
            <person name="Lapidus A."/>
            <person name="Lindquist E.A."/>
            <person name="Lipzen A.M."/>
            <person name="Meier-Kolthoff J.P."/>
            <person name="Ohm R.A."/>
            <person name="Otillar R.P."/>
            <person name="Pangilinan J.L."/>
            <person name="Peng Y."/>
            <person name="Rokas A."/>
            <person name="Rosa C.A."/>
            <person name="Scheuner C."/>
            <person name="Sibirny A.A."/>
            <person name="Slot J.C."/>
            <person name="Stielow J.B."/>
            <person name="Sun H."/>
            <person name="Kurtzman C.P."/>
            <person name="Blackwell M."/>
            <person name="Grigoriev I.V."/>
            <person name="Jeffries T.W."/>
        </authorList>
    </citation>
    <scope>NUCLEOTIDE SEQUENCE [LARGE SCALE GENOMIC DNA]</scope>
    <source>
        <strain evidence="12">ATCC 18201 / CBS 1600 / BCRC 20928 / JCM 3617 / NBRC 0987 / NRRL Y-1542</strain>
    </source>
</reference>
<sequence>MGIPIARKRNYNNSASVKLPVYRLSTTSTVLLPGILYRVTFDQMDALTVIQFFRGNEKINNVLLSSKFLNGVHTNESAYDWLLIGLVPQDGGNVCTVSRIVGIANDPKNFVITFQALARGELPLGKEIENGAMPVELDILAYSNKVELGEAFLNEQIASFNDRALHLFSRIDSFLELFVSSDTAQSPSKSFALTLSPLGNALNIQFSADYKTSAPKLRSLIESFNTQMADYSEQKRSENFLRLLDLTVAILPISKLTFLSKVDPFERVESFFVIIEEFENVFKALDGSVDYVEKFYSSASDAEKSKIISNQLKSIKLSLDLMKPKSSRSSAALPRSSGNQDGSDENEDIKIIGRFLEKIPSDVNPDGVKLLMKDFRRLQKMPPQHSEYQVLRTYFDVVLDIPFGQYVNFEETDIAKAAQQLDDDHYGLYHVKKRLLQFLSVLKLQDRQEKLKSSSSTPDSNEGQLVLGHEDESTAHEQPQPQLLKKRHQGSKAPILLFVGPPGVGKTSLAKSIATTLGRKFQRISLGGVRDESEIRGHRRTYVGSMPGVIVSALRKAGSMNPVILLDEIDKVSGGTNSGGRVSGDPAAALLEVLDPEQNVNFTDHYLGFPIDLSNVLFLCTANELATISAPLRDRTEIIEISGYTMEEKCNIGAKYLLPKQIKANGLHPGDVVLNDEIWKTVVSQYVREAGVRNLERKIGAICRGKAVEYVENEASYDNFVKETELVKYLGLPSHPIFKDLLDKPKFSASYGVVNGLSYNSDGSGGVLVFEVISIPTNAKDQSSPRTVLTGRLGETLTESIKIGISFIKSIIARNLISGTTSETLSNFNNSELHLHVPMGGISKDGPSAGITITLALLSVALQRQVPSDIAMTGEITLRGKVLPIGGVSEKLLGASQYGIKTVLVPKSNRRDVIEGFYNDDVKLMELVNNDSDEPERLVKDKLGISLIYVDTFWDVIKAVWGDQVVEQHFANL</sequence>
<dbReference type="AlphaFoldDB" id="A0A1E4S146"/>
<dbReference type="GO" id="GO:0004176">
    <property type="term" value="F:ATP-dependent peptidase activity"/>
    <property type="evidence" value="ECO:0007669"/>
    <property type="project" value="UniProtKB-UniRule"/>
</dbReference>
<dbReference type="EMBL" id="KV453931">
    <property type="protein sequence ID" value="ODV73225.1"/>
    <property type="molecule type" value="Genomic_DNA"/>
</dbReference>
<keyword evidence="4 7" id="KW-0720">Serine protease</keyword>
<dbReference type="GO" id="GO:0004252">
    <property type="term" value="F:serine-type endopeptidase activity"/>
    <property type="evidence" value="ECO:0007669"/>
    <property type="project" value="UniProtKB-UniRule"/>
</dbReference>
<protein>
    <recommendedName>
        <fullName evidence="7">Lon protease homolog 2, peroxisomal</fullName>
        <ecNumber evidence="7">3.4.21.-</ecNumber>
    </recommendedName>
</protein>
<dbReference type="CDD" id="cd19500">
    <property type="entry name" value="RecA-like_Lon"/>
    <property type="match status" value="1"/>
</dbReference>
<dbReference type="SUPFAM" id="SSF54211">
    <property type="entry name" value="Ribosomal protein S5 domain 2-like"/>
    <property type="match status" value="1"/>
</dbReference>
<dbReference type="InterPro" id="IPR008268">
    <property type="entry name" value="Peptidase_S16_AS"/>
</dbReference>
<dbReference type="GO" id="GO:0005782">
    <property type="term" value="C:peroxisomal matrix"/>
    <property type="evidence" value="ECO:0007669"/>
    <property type="project" value="UniProtKB-SubCell"/>
</dbReference>
<dbReference type="InterPro" id="IPR027417">
    <property type="entry name" value="P-loop_NTPase"/>
</dbReference>
<dbReference type="InterPro" id="IPR014721">
    <property type="entry name" value="Ribsml_uS5_D2-typ_fold_subgr"/>
</dbReference>
<dbReference type="GO" id="GO:0016558">
    <property type="term" value="P:protein import into peroxisome matrix"/>
    <property type="evidence" value="ECO:0007669"/>
    <property type="project" value="UniProtKB-UniRule"/>
</dbReference>
<evidence type="ECO:0000313" key="12">
    <source>
        <dbReference type="Proteomes" id="UP000094389"/>
    </source>
</evidence>
<comment type="subcellular location">
    <subcellularLocation>
        <location evidence="7">Peroxisome matrix</location>
    </subcellularLocation>
</comment>
<dbReference type="PROSITE" id="PS01046">
    <property type="entry name" value="LON_SER"/>
    <property type="match status" value="1"/>
</dbReference>
<dbReference type="OrthoDB" id="2411602at2759"/>
<feature type="active site" evidence="7 8">
    <location>
        <position position="891"/>
    </location>
</feature>
<dbReference type="InterPro" id="IPR004815">
    <property type="entry name" value="Lon_bac/euk-typ"/>
</dbReference>
<dbReference type="EC" id="3.4.21.-" evidence="7"/>
<dbReference type="InterPro" id="IPR008269">
    <property type="entry name" value="Lon_proteolytic"/>
</dbReference>
<evidence type="ECO:0000256" key="1">
    <source>
        <dbReference type="ARBA" id="ARBA00022670"/>
    </source>
</evidence>
<feature type="active site" evidence="7 8">
    <location>
        <position position="848"/>
    </location>
</feature>
<keyword evidence="5 7" id="KW-0067">ATP-binding</keyword>